<evidence type="ECO:0000313" key="1">
    <source>
        <dbReference type="EMBL" id="HIP57634.1"/>
    </source>
</evidence>
<dbReference type="AlphaFoldDB" id="A0A833DUX8"/>
<proteinExistence type="predicted"/>
<reference evidence="1" key="1">
    <citation type="journal article" date="2020" name="ISME J.">
        <title>Gammaproteobacteria mediating utilization of methyl-, sulfur- and petroleum organic compounds in deep ocean hydrothermal plumes.</title>
        <authorList>
            <person name="Zhou Z."/>
            <person name="Liu Y."/>
            <person name="Pan J."/>
            <person name="Cron B.R."/>
            <person name="Toner B.M."/>
            <person name="Anantharaman K."/>
            <person name="Breier J.A."/>
            <person name="Dick G.J."/>
            <person name="Li M."/>
        </authorList>
    </citation>
    <scope>NUCLEOTIDE SEQUENCE</scope>
    <source>
        <strain evidence="1">SZUA-1435</strain>
    </source>
</reference>
<gene>
    <name evidence="1" type="ORF">EYH02_06205</name>
</gene>
<dbReference type="EMBL" id="DQTV01000124">
    <property type="protein sequence ID" value="HIP57634.1"/>
    <property type="molecule type" value="Genomic_DNA"/>
</dbReference>
<name>A0A833DUX8_9CREN</name>
<sequence>MKFYEGCAIVKIESWVPTRFRDYVTKLFNIARNYPTYIALSSYTITTRIAGMLRRLAIAPGSAILCDYDAYIQFENYIELSEPVWIDAALLIPFATSKPCTKLSSFGIDIRIDPEVGVPTHCLEKLDVDGLSTAINDVLQGGLIDIEKCDIEVRDRIFVAVKYNIFFLLWKVVGIGTPSTYAKILKLPSELPPRVRVFLEPLARIGDNDVVLSIGRGYLSLFSPGDVNSETLYLITLLLAYLLPPNSPRASLYITKILGR</sequence>
<accession>A0A833DUX8</accession>
<organism evidence="1 2">
    <name type="scientific">Ignisphaera aggregans</name>
    <dbReference type="NCBI Taxonomy" id="334771"/>
    <lineage>
        <taxon>Archaea</taxon>
        <taxon>Thermoproteota</taxon>
        <taxon>Thermoprotei</taxon>
        <taxon>Desulfurococcales</taxon>
        <taxon>Desulfurococcaceae</taxon>
        <taxon>Ignisphaera</taxon>
    </lineage>
</organism>
<evidence type="ECO:0000313" key="2">
    <source>
        <dbReference type="Proteomes" id="UP000605805"/>
    </source>
</evidence>
<dbReference type="Proteomes" id="UP000605805">
    <property type="component" value="Unassembled WGS sequence"/>
</dbReference>
<comment type="caution">
    <text evidence="1">The sequence shown here is derived from an EMBL/GenBank/DDBJ whole genome shotgun (WGS) entry which is preliminary data.</text>
</comment>
<protein>
    <submittedName>
        <fullName evidence="1">Uncharacterized protein</fullName>
    </submittedName>
</protein>